<dbReference type="HAMAP" id="MF_00167">
    <property type="entry name" value="CsrA"/>
    <property type="match status" value="1"/>
</dbReference>
<reference evidence="6" key="1">
    <citation type="submission" date="2021-03" db="EMBL/GenBank/DDBJ databases">
        <title>Legionella lytica PCM 2298.</title>
        <authorList>
            <person name="Koper P."/>
        </authorList>
    </citation>
    <scope>NUCLEOTIDE SEQUENCE</scope>
    <source>
        <strain evidence="6">PCM 2298</strain>
        <plasmid evidence="6">pLlyPCM2298_2</plasmid>
    </source>
</reference>
<dbReference type="EMBL" id="CP071529">
    <property type="protein sequence ID" value="USQ15566.1"/>
    <property type="molecule type" value="Genomic_DNA"/>
</dbReference>
<dbReference type="Gene3D" id="2.60.40.4380">
    <property type="entry name" value="Translational regulator CsrA"/>
    <property type="match status" value="1"/>
</dbReference>
<keyword evidence="4 5" id="KW-0010">Activator</keyword>
<name>A0ABY4YDA1_9GAMM</name>
<accession>A0ABY4YDA1</accession>
<evidence type="ECO:0000256" key="5">
    <source>
        <dbReference type="HAMAP-Rule" id="MF_00167"/>
    </source>
</evidence>
<dbReference type="Proteomes" id="UP001057474">
    <property type="component" value="Plasmid pLlyPCM2298_2"/>
</dbReference>
<dbReference type="SUPFAM" id="SSF117130">
    <property type="entry name" value="CsrA-like"/>
    <property type="match status" value="1"/>
</dbReference>
<dbReference type="PANTHER" id="PTHR34984">
    <property type="entry name" value="CARBON STORAGE REGULATOR"/>
    <property type="match status" value="1"/>
</dbReference>
<comment type="subunit">
    <text evidence="5">Homodimer; the beta-strands of each monomer intercalate to form a hydrophobic core, while the alpha-helices form wings that extend away from the core.</text>
</comment>
<dbReference type="InterPro" id="IPR036107">
    <property type="entry name" value="CsrA_sf"/>
</dbReference>
<evidence type="ECO:0000256" key="3">
    <source>
        <dbReference type="ARBA" id="ARBA00022884"/>
    </source>
</evidence>
<dbReference type="PANTHER" id="PTHR34984:SF1">
    <property type="entry name" value="CARBON STORAGE REGULATOR"/>
    <property type="match status" value="1"/>
</dbReference>
<comment type="subcellular location">
    <subcellularLocation>
        <location evidence="5">Cytoplasm</location>
    </subcellularLocation>
</comment>
<keyword evidence="2 5" id="KW-0810">Translation regulation</keyword>
<organism evidence="6 7">
    <name type="scientific">Legionella lytica</name>
    <dbReference type="NCBI Taxonomy" id="96232"/>
    <lineage>
        <taxon>Bacteria</taxon>
        <taxon>Pseudomonadati</taxon>
        <taxon>Pseudomonadota</taxon>
        <taxon>Gammaproteobacteria</taxon>
        <taxon>Legionellales</taxon>
        <taxon>Legionellaceae</taxon>
        <taxon>Legionella</taxon>
    </lineage>
</organism>
<keyword evidence="7" id="KW-1185">Reference proteome</keyword>
<geneLocation type="plasmid" evidence="6 7">
    <name>pLlyPCM2298_2</name>
</geneLocation>
<dbReference type="NCBIfam" id="NF002469">
    <property type="entry name" value="PRK01712.1"/>
    <property type="match status" value="1"/>
</dbReference>
<keyword evidence="6" id="KW-0614">Plasmid</keyword>
<dbReference type="InterPro" id="IPR003751">
    <property type="entry name" value="CsrA"/>
</dbReference>
<sequence>MLIFTRRIGEAVIIGDNEINVTILGIKGNQVRLGCQASKEIPIHRDEIYNRIQLEKHQANAAQTLSIDESIINQLEVKFKKNAHRELAH</sequence>
<keyword evidence="3 5" id="KW-0694">RNA-binding</keyword>
<evidence type="ECO:0000256" key="4">
    <source>
        <dbReference type="ARBA" id="ARBA00023159"/>
    </source>
</evidence>
<keyword evidence="1 5" id="KW-0963">Cytoplasm</keyword>
<proteinExistence type="inferred from homology"/>
<evidence type="ECO:0000256" key="2">
    <source>
        <dbReference type="ARBA" id="ARBA00022845"/>
    </source>
</evidence>
<dbReference type="NCBIfam" id="TIGR00202">
    <property type="entry name" value="csrA"/>
    <property type="match status" value="1"/>
</dbReference>
<evidence type="ECO:0000313" key="6">
    <source>
        <dbReference type="EMBL" id="USQ15566.1"/>
    </source>
</evidence>
<comment type="function">
    <text evidence="5">A key translational regulator that binds mRNA to regulate translation initiation and/or mRNA stability. Mediates global changes in gene expression, shifting from rapid growth to stress survival by linking envelope stress, the stringent response and the catabolite repression systems. Usually binds in the 5'-UTR; binding at or near the Shine-Dalgarno sequence prevents ribosome-binding, repressing translation, binding elsewhere in the 5'-UTR can activate translation and/or stabilize the mRNA. Its function is antagonized by small RNA(s).</text>
</comment>
<dbReference type="Pfam" id="PF02599">
    <property type="entry name" value="CsrA"/>
    <property type="match status" value="1"/>
</dbReference>
<gene>
    <name evidence="5 6" type="primary">csrA</name>
    <name evidence="6" type="ORF">J2N86_15575</name>
</gene>
<comment type="similarity">
    <text evidence="5">Belongs to the CsrA/RsmA family.</text>
</comment>
<keyword evidence="5" id="KW-0678">Repressor</keyword>
<evidence type="ECO:0000256" key="1">
    <source>
        <dbReference type="ARBA" id="ARBA00022490"/>
    </source>
</evidence>
<evidence type="ECO:0000313" key="7">
    <source>
        <dbReference type="Proteomes" id="UP001057474"/>
    </source>
</evidence>
<protein>
    <recommendedName>
        <fullName evidence="5">Translational regulator CsrA</fullName>
    </recommendedName>
    <alternativeName>
        <fullName evidence="5">Carbon storage regulator</fullName>
    </alternativeName>
</protein>